<dbReference type="EMBL" id="CP021330">
    <property type="protein sequence ID" value="AVX05408.1"/>
    <property type="molecule type" value="Genomic_DNA"/>
</dbReference>
<keyword evidence="1" id="KW-0560">Oxidoreductase</keyword>
<sequence length="426" mass="46562">MPYIDSYYADNRISIAPFAALTEHIQADVCVVGAGLAGLTAARELAAAGKSVCLLEAHDIGWGASGRNGGFVSDGYAEGMGALEKKLGRDHAKALFALSQEGTQYVKDRMAGFAIPQLPMGRNWLSVVRHDVGDDMLRHAAQMNTEYGANYEARSTEEVRASLKSDSYFQGLEDGNAIHIQPLNYALGLADDARAQGAQIFVQSPATDLQKLRNGFELTTSNGSRINCGQVILCGSAYMHHLYPRIEGAVLPVATYVVTSAKRPDLLENAITYRGCISDNRRAGDYYRLVDEGQRLLWGGRITTQRSEPKKLATLLKNDIAKIYPQLSELEIEYAWSGLMGYCVHKMPVLRELEPGLWTATATGGHGLNTTATIGKVVAEAVAGTSDRYQLFAPFKAQWGGGLLGRLGTQMSYWAMQAQDRWDERR</sequence>
<reference evidence="3 4" key="1">
    <citation type="submission" date="2017-05" db="EMBL/GenBank/DDBJ databases">
        <title>Genome Analysis of Maritalea myrionectae HL2708#5.</title>
        <authorList>
            <consortium name="Cotde Inc.-PKNU"/>
            <person name="Jang D."/>
            <person name="Oh H.-M."/>
        </authorList>
    </citation>
    <scope>NUCLEOTIDE SEQUENCE [LARGE SCALE GENOMIC DNA]</scope>
    <source>
        <strain evidence="3 4">HL2708#5</strain>
    </source>
</reference>
<dbReference type="KEGG" id="mmyr:MXMO3_02900"/>
<dbReference type="Gene3D" id="3.30.9.10">
    <property type="entry name" value="D-Amino Acid Oxidase, subunit A, domain 2"/>
    <property type="match status" value="1"/>
</dbReference>
<dbReference type="InterPro" id="IPR036188">
    <property type="entry name" value="FAD/NAD-bd_sf"/>
</dbReference>
<keyword evidence="4" id="KW-1185">Reference proteome</keyword>
<dbReference type="Pfam" id="PF01266">
    <property type="entry name" value="DAO"/>
    <property type="match status" value="1"/>
</dbReference>
<gene>
    <name evidence="3" type="ORF">MXMO3_02900</name>
</gene>
<feature type="domain" description="FAD dependent oxidoreductase" evidence="2">
    <location>
        <begin position="28"/>
        <end position="380"/>
    </location>
</feature>
<dbReference type="STRING" id="1122213.GCA_000423365_00542"/>
<dbReference type="PANTHER" id="PTHR13847">
    <property type="entry name" value="SARCOSINE DEHYDROGENASE-RELATED"/>
    <property type="match status" value="1"/>
</dbReference>
<dbReference type="AlphaFoldDB" id="A0A2R4MH95"/>
<dbReference type="Gene3D" id="3.50.50.60">
    <property type="entry name" value="FAD/NAD(P)-binding domain"/>
    <property type="match status" value="1"/>
</dbReference>
<dbReference type="GO" id="GO:0005737">
    <property type="term" value="C:cytoplasm"/>
    <property type="evidence" value="ECO:0007669"/>
    <property type="project" value="TreeGrafter"/>
</dbReference>
<protein>
    <submittedName>
        <fullName evidence="3">Putative oxidoreductase OrdL</fullName>
    </submittedName>
</protein>
<evidence type="ECO:0000259" key="2">
    <source>
        <dbReference type="Pfam" id="PF01266"/>
    </source>
</evidence>
<dbReference type="Proteomes" id="UP000258927">
    <property type="component" value="Chromosome"/>
</dbReference>
<dbReference type="SUPFAM" id="SSF51905">
    <property type="entry name" value="FAD/NAD(P)-binding domain"/>
    <property type="match status" value="1"/>
</dbReference>
<dbReference type="RefSeq" id="WP_117396309.1">
    <property type="nucleotide sequence ID" value="NZ_CP021330.1"/>
</dbReference>
<evidence type="ECO:0000313" key="3">
    <source>
        <dbReference type="EMBL" id="AVX05408.1"/>
    </source>
</evidence>
<proteinExistence type="predicted"/>
<name>A0A2R4MH95_9HYPH</name>
<accession>A0A2R4MH95</accession>
<organism evidence="3 4">
    <name type="scientific">Maritalea myrionectae</name>
    <dbReference type="NCBI Taxonomy" id="454601"/>
    <lineage>
        <taxon>Bacteria</taxon>
        <taxon>Pseudomonadati</taxon>
        <taxon>Pseudomonadota</taxon>
        <taxon>Alphaproteobacteria</taxon>
        <taxon>Hyphomicrobiales</taxon>
        <taxon>Devosiaceae</taxon>
        <taxon>Maritalea</taxon>
    </lineage>
</organism>
<dbReference type="PANTHER" id="PTHR13847:SF281">
    <property type="entry name" value="FAD DEPENDENT OXIDOREDUCTASE DOMAIN-CONTAINING PROTEIN"/>
    <property type="match status" value="1"/>
</dbReference>
<dbReference type="GO" id="GO:0016491">
    <property type="term" value="F:oxidoreductase activity"/>
    <property type="evidence" value="ECO:0007669"/>
    <property type="project" value="UniProtKB-KW"/>
</dbReference>
<dbReference type="InterPro" id="IPR006076">
    <property type="entry name" value="FAD-dep_OxRdtase"/>
</dbReference>
<evidence type="ECO:0000313" key="4">
    <source>
        <dbReference type="Proteomes" id="UP000258927"/>
    </source>
</evidence>
<dbReference type="PRINTS" id="PR00420">
    <property type="entry name" value="RNGMNOXGNASE"/>
</dbReference>
<evidence type="ECO:0000256" key="1">
    <source>
        <dbReference type="ARBA" id="ARBA00023002"/>
    </source>
</evidence>